<reference evidence="2 3" key="1">
    <citation type="journal article" date="2015" name="Nature">
        <title>rRNA introns, odd ribosomes, and small enigmatic genomes across a large radiation of phyla.</title>
        <authorList>
            <person name="Brown C.T."/>
            <person name="Hug L.A."/>
            <person name="Thomas B.C."/>
            <person name="Sharon I."/>
            <person name="Castelle C.J."/>
            <person name="Singh A."/>
            <person name="Wilkins M.J."/>
            <person name="Williams K.H."/>
            <person name="Banfield J.F."/>
        </authorList>
    </citation>
    <scope>NUCLEOTIDE SEQUENCE [LARGE SCALE GENOMIC DNA]</scope>
</reference>
<accession>A0A0G1QHC6</accession>
<protein>
    <submittedName>
        <fullName evidence="2">Uncharacterized protein</fullName>
    </submittedName>
</protein>
<proteinExistence type="predicted"/>
<sequence>LAGFESVDSEELRVPVTLPAIPAGQSGNVTDINLLSLWKTMQRLGITGLMAQSPYANLVFEVNPGAPGLITEKDYGNNKADISPFVFWPSAVVTIVTKGLGTPVREAIVTLSRGSSKRTELTNSQGLAYFGTLANPSEITDYAVEVAFDGEGNLGRGVINVRDYIYHSLTIEIAPKDGLVISPQPQQPDEEESKPSSFVDFAVGKAASGQVSIEVAESGEILKQDLVDGKAKFTDLKSGTKVVVKSLDTILKFNVGDLIKDQKVTFRYDVKKDGPYEITYGGGRQDEFVYIKLTTNCDTTTKNGQIRLCLYEDEENITEAKQTYLPIFASQLDRMTNFTASTALTITKEVWIMPIVSGIGHFDSTKPQYIFATSRYAAKDNLFAKDLIMHEAMHALDYQIGGFYSERNEAYSQSSALTANGGGYGLTAKTGAWTWQNLGWMCGYVSAGLKSSCAGHDDPTDGPAEIWAEQMTVMCQLPQELKRRIANHPSVYQSNPMKDQNGNPLPPPSDLTDHVAMLASRSTGDTGLGRGNIIWGFNLDGSYKTFMSLFVWRIANSCDPGVTGTP</sequence>
<feature type="region of interest" description="Disordered" evidence="1">
    <location>
        <begin position="491"/>
        <end position="512"/>
    </location>
</feature>
<dbReference type="Proteomes" id="UP000034487">
    <property type="component" value="Unassembled WGS sequence"/>
</dbReference>
<feature type="compositionally biased region" description="Polar residues" evidence="1">
    <location>
        <begin position="491"/>
        <end position="503"/>
    </location>
</feature>
<comment type="caution">
    <text evidence="2">The sequence shown here is derived from an EMBL/GenBank/DDBJ whole genome shotgun (WGS) entry which is preliminary data.</text>
</comment>
<evidence type="ECO:0000313" key="3">
    <source>
        <dbReference type="Proteomes" id="UP000034487"/>
    </source>
</evidence>
<evidence type="ECO:0000313" key="2">
    <source>
        <dbReference type="EMBL" id="KKU44399.1"/>
    </source>
</evidence>
<evidence type="ECO:0000256" key="1">
    <source>
        <dbReference type="SAM" id="MobiDB-lite"/>
    </source>
</evidence>
<gene>
    <name evidence="2" type="ORF">UX60_C0007G0023</name>
</gene>
<feature type="non-terminal residue" evidence="2">
    <location>
        <position position="1"/>
    </location>
</feature>
<dbReference type="AlphaFoldDB" id="A0A0G1QHC6"/>
<name>A0A0G1QHC6_9BACT</name>
<organism evidence="2 3">
    <name type="scientific">Berkelbacteria bacterium GW2011_GWA2_46_7</name>
    <dbReference type="NCBI Taxonomy" id="1618335"/>
    <lineage>
        <taxon>Bacteria</taxon>
        <taxon>Candidatus Berkelbacteria</taxon>
    </lineage>
</organism>
<dbReference type="EMBL" id="LCMV01000007">
    <property type="protein sequence ID" value="KKU44399.1"/>
    <property type="molecule type" value="Genomic_DNA"/>
</dbReference>